<comment type="caution">
    <text evidence="3">The sequence shown here is derived from an EMBL/GenBank/DDBJ whole genome shotgun (WGS) entry which is preliminary data.</text>
</comment>
<feature type="transmembrane region" description="Helical" evidence="1">
    <location>
        <begin position="192"/>
        <end position="213"/>
    </location>
</feature>
<proteinExistence type="predicted"/>
<feature type="transmembrane region" description="Helical" evidence="1">
    <location>
        <begin position="95"/>
        <end position="113"/>
    </location>
</feature>
<feature type="transmembrane region" description="Helical" evidence="1">
    <location>
        <begin position="160"/>
        <end position="180"/>
    </location>
</feature>
<keyword evidence="1" id="KW-0472">Membrane</keyword>
<dbReference type="InterPro" id="IPR000620">
    <property type="entry name" value="EamA_dom"/>
</dbReference>
<keyword evidence="1" id="KW-0812">Transmembrane</keyword>
<evidence type="ECO:0000259" key="2">
    <source>
        <dbReference type="Pfam" id="PF00892"/>
    </source>
</evidence>
<protein>
    <submittedName>
        <fullName evidence="3">DMT family transporter</fullName>
    </submittedName>
</protein>
<feature type="domain" description="EamA" evidence="2">
    <location>
        <begin position="162"/>
        <end position="305"/>
    </location>
</feature>
<feature type="transmembrane region" description="Helical" evidence="1">
    <location>
        <begin position="119"/>
        <end position="139"/>
    </location>
</feature>
<organism evidence="3 4">
    <name type="scientific">Marinomonas colpomeniae</name>
    <dbReference type="NCBI Taxonomy" id="2774408"/>
    <lineage>
        <taxon>Bacteria</taxon>
        <taxon>Pseudomonadati</taxon>
        <taxon>Pseudomonadota</taxon>
        <taxon>Gammaproteobacteria</taxon>
        <taxon>Oceanospirillales</taxon>
        <taxon>Oceanospirillaceae</taxon>
        <taxon>Marinomonas</taxon>
    </lineage>
</organism>
<evidence type="ECO:0000313" key="4">
    <source>
        <dbReference type="Proteomes" id="UP000604161"/>
    </source>
</evidence>
<dbReference type="InterPro" id="IPR037185">
    <property type="entry name" value="EmrE-like"/>
</dbReference>
<feature type="transmembrane region" description="Helical" evidence="1">
    <location>
        <begin position="287"/>
        <end position="306"/>
    </location>
</feature>
<dbReference type="EMBL" id="JACYFC010000006">
    <property type="protein sequence ID" value="MBD5772436.1"/>
    <property type="molecule type" value="Genomic_DNA"/>
</dbReference>
<dbReference type="PANTHER" id="PTHR22911:SF137">
    <property type="entry name" value="SOLUTE CARRIER FAMILY 35 MEMBER G2-RELATED"/>
    <property type="match status" value="1"/>
</dbReference>
<accession>A0ABR8P2E9</accession>
<dbReference type="Pfam" id="PF00892">
    <property type="entry name" value="EamA"/>
    <property type="match status" value="2"/>
</dbReference>
<keyword evidence="1" id="KW-1133">Transmembrane helix</keyword>
<reference evidence="3 4" key="1">
    <citation type="submission" date="2020-09" db="EMBL/GenBank/DDBJ databases">
        <title>Marinomonas sp. nov., isolated from the cysticercosis algae of Qingdao, China.</title>
        <authorList>
            <person name="Sun X."/>
        </authorList>
    </citation>
    <scope>NUCLEOTIDE SEQUENCE [LARGE SCALE GENOMIC DNA]</scope>
    <source>
        <strain evidence="3 4">SM2066</strain>
    </source>
</reference>
<dbReference type="PANTHER" id="PTHR22911">
    <property type="entry name" value="ACYL-MALONYL CONDENSING ENZYME-RELATED"/>
    <property type="match status" value="1"/>
</dbReference>
<name>A0ABR8P2E9_9GAMM</name>
<dbReference type="RefSeq" id="WP_191595825.1">
    <property type="nucleotide sequence ID" value="NZ_JACYFC010000006.1"/>
</dbReference>
<evidence type="ECO:0000313" key="3">
    <source>
        <dbReference type="EMBL" id="MBD5772436.1"/>
    </source>
</evidence>
<sequence>MLFAELAGLGAALCWTISSLMAPRLIQRFGTMRFNTVRISIASSILLLICFIGQRFSALLWQHAEVVMLSGVLGIFLGDTMLFSAVHRLGPRRTGVIFATNAPMSILLSWLFLDEYLSFSQLLACGLVLTGVIIAILFGKRAVFKEDKNNHAWEQTKGKLSVGILMALGGALGQASGALLSKPALLDGADPIAVSALRVCTGAIALILAYGLFYRHKQPIGALPFWKLNYSDFLGVIAMAIIGMVIGMSLLVWGIGNANVGIVTTLSAVVPVLILPALWITTGQRPAIGAWLGAILVVVGASLIILH</sequence>
<dbReference type="SUPFAM" id="SSF103481">
    <property type="entry name" value="Multidrug resistance efflux transporter EmrE"/>
    <property type="match status" value="2"/>
</dbReference>
<feature type="transmembrane region" description="Helical" evidence="1">
    <location>
        <begin position="37"/>
        <end position="54"/>
    </location>
</feature>
<feature type="transmembrane region" description="Helical" evidence="1">
    <location>
        <begin position="261"/>
        <end position="280"/>
    </location>
</feature>
<feature type="domain" description="EamA" evidence="2">
    <location>
        <begin position="3"/>
        <end position="136"/>
    </location>
</feature>
<feature type="transmembrane region" description="Helical" evidence="1">
    <location>
        <begin position="6"/>
        <end position="25"/>
    </location>
</feature>
<feature type="transmembrane region" description="Helical" evidence="1">
    <location>
        <begin position="66"/>
        <end position="83"/>
    </location>
</feature>
<keyword evidence="4" id="KW-1185">Reference proteome</keyword>
<dbReference type="Proteomes" id="UP000604161">
    <property type="component" value="Unassembled WGS sequence"/>
</dbReference>
<gene>
    <name evidence="3" type="ORF">IF202_15455</name>
</gene>
<feature type="transmembrane region" description="Helical" evidence="1">
    <location>
        <begin position="233"/>
        <end position="255"/>
    </location>
</feature>
<evidence type="ECO:0000256" key="1">
    <source>
        <dbReference type="SAM" id="Phobius"/>
    </source>
</evidence>